<feature type="chain" id="PRO_5025626941" evidence="1">
    <location>
        <begin position="48"/>
        <end position="107"/>
    </location>
</feature>
<dbReference type="EMBL" id="CACVBM020001375">
    <property type="protein sequence ID" value="CAA7047500.1"/>
    <property type="molecule type" value="Genomic_DNA"/>
</dbReference>
<evidence type="ECO:0000256" key="1">
    <source>
        <dbReference type="SAM" id="SignalP"/>
    </source>
</evidence>
<accession>A0A6D2K2L0</accession>
<keyword evidence="1" id="KW-0732">Signal</keyword>
<organism evidence="2 3">
    <name type="scientific">Microthlaspi erraticum</name>
    <dbReference type="NCBI Taxonomy" id="1685480"/>
    <lineage>
        <taxon>Eukaryota</taxon>
        <taxon>Viridiplantae</taxon>
        <taxon>Streptophyta</taxon>
        <taxon>Embryophyta</taxon>
        <taxon>Tracheophyta</taxon>
        <taxon>Spermatophyta</taxon>
        <taxon>Magnoliopsida</taxon>
        <taxon>eudicotyledons</taxon>
        <taxon>Gunneridae</taxon>
        <taxon>Pentapetalae</taxon>
        <taxon>rosids</taxon>
        <taxon>malvids</taxon>
        <taxon>Brassicales</taxon>
        <taxon>Brassicaceae</taxon>
        <taxon>Coluteocarpeae</taxon>
        <taxon>Microthlaspi</taxon>
    </lineage>
</organism>
<comment type="caution">
    <text evidence="2">The sequence shown here is derived from an EMBL/GenBank/DDBJ whole genome shotgun (WGS) entry which is preliminary data.</text>
</comment>
<keyword evidence="3" id="KW-1185">Reference proteome</keyword>
<proteinExistence type="predicted"/>
<reference evidence="2" key="1">
    <citation type="submission" date="2020-01" db="EMBL/GenBank/DDBJ databases">
        <authorList>
            <person name="Mishra B."/>
        </authorList>
    </citation>
    <scope>NUCLEOTIDE SEQUENCE [LARGE SCALE GENOMIC DNA]</scope>
</reference>
<feature type="signal peptide" evidence="1">
    <location>
        <begin position="1"/>
        <end position="47"/>
    </location>
</feature>
<evidence type="ECO:0000313" key="2">
    <source>
        <dbReference type="EMBL" id="CAA7047500.1"/>
    </source>
</evidence>
<gene>
    <name evidence="2" type="ORF">MERR_LOCUS34735</name>
</gene>
<sequence>MGSSSSSSDSASSMAHSHCSHAHFLNLLIDLFSFLFTLSLITPSSLGEPFPPLEQDCSSEYMSSASDSSCHSLSHHSPTFILDTFSHSSCFSAILLEALGFPHLSTS</sequence>
<name>A0A6D2K2L0_9BRAS</name>
<dbReference type="AlphaFoldDB" id="A0A6D2K2L0"/>
<dbReference type="Proteomes" id="UP000467841">
    <property type="component" value="Unassembled WGS sequence"/>
</dbReference>
<protein>
    <submittedName>
        <fullName evidence="2">Uncharacterized protein</fullName>
    </submittedName>
</protein>
<evidence type="ECO:0000313" key="3">
    <source>
        <dbReference type="Proteomes" id="UP000467841"/>
    </source>
</evidence>